<dbReference type="EMBL" id="JAUKUA010000007">
    <property type="protein sequence ID" value="KAK0704370.1"/>
    <property type="molecule type" value="Genomic_DNA"/>
</dbReference>
<dbReference type="Proteomes" id="UP001172102">
    <property type="component" value="Unassembled WGS sequence"/>
</dbReference>
<organism evidence="2 3">
    <name type="scientific">Lasiosphaeris hirsuta</name>
    <dbReference type="NCBI Taxonomy" id="260670"/>
    <lineage>
        <taxon>Eukaryota</taxon>
        <taxon>Fungi</taxon>
        <taxon>Dikarya</taxon>
        <taxon>Ascomycota</taxon>
        <taxon>Pezizomycotina</taxon>
        <taxon>Sordariomycetes</taxon>
        <taxon>Sordariomycetidae</taxon>
        <taxon>Sordariales</taxon>
        <taxon>Lasiosphaeriaceae</taxon>
        <taxon>Lasiosphaeris</taxon>
    </lineage>
</organism>
<dbReference type="PANTHER" id="PTHR33112">
    <property type="entry name" value="DOMAIN PROTEIN, PUTATIVE-RELATED"/>
    <property type="match status" value="1"/>
</dbReference>
<dbReference type="PANTHER" id="PTHR33112:SF9">
    <property type="entry name" value="HETEROKARYON INCOMPATIBILITY DOMAIN-CONTAINING PROTEIN"/>
    <property type="match status" value="1"/>
</dbReference>
<protein>
    <submittedName>
        <fullName evidence="2">Heterokaryon incompatibility protein-domain-containing protein</fullName>
    </submittedName>
</protein>
<keyword evidence="3" id="KW-1185">Reference proteome</keyword>
<proteinExistence type="predicted"/>
<feature type="non-terminal residue" evidence="2">
    <location>
        <position position="274"/>
    </location>
</feature>
<accession>A0AA39ZVL3</accession>
<dbReference type="InterPro" id="IPR010730">
    <property type="entry name" value="HET"/>
</dbReference>
<reference evidence="2" key="1">
    <citation type="submission" date="2023-06" db="EMBL/GenBank/DDBJ databases">
        <title>Genome-scale phylogeny and comparative genomics of the fungal order Sordariales.</title>
        <authorList>
            <consortium name="Lawrence Berkeley National Laboratory"/>
            <person name="Hensen N."/>
            <person name="Bonometti L."/>
            <person name="Westerberg I."/>
            <person name="Brannstrom I.O."/>
            <person name="Guillou S."/>
            <person name="Cros-Aarteil S."/>
            <person name="Calhoun S."/>
            <person name="Haridas S."/>
            <person name="Kuo A."/>
            <person name="Mondo S."/>
            <person name="Pangilinan J."/>
            <person name="Riley R."/>
            <person name="Labutti K."/>
            <person name="Andreopoulos B."/>
            <person name="Lipzen A."/>
            <person name="Chen C."/>
            <person name="Yanf M."/>
            <person name="Daum C."/>
            <person name="Ng V."/>
            <person name="Clum A."/>
            <person name="Steindorff A."/>
            <person name="Ohm R."/>
            <person name="Martin F."/>
            <person name="Silar P."/>
            <person name="Natvig D."/>
            <person name="Lalanne C."/>
            <person name="Gautier V."/>
            <person name="Ament-Velasquez S.L."/>
            <person name="Kruys A."/>
            <person name="Hutchinson M.I."/>
            <person name="Powell A.J."/>
            <person name="Barry K."/>
            <person name="Miller A.N."/>
            <person name="Grigoriev I.V."/>
            <person name="Debuchy R."/>
            <person name="Gladieux P."/>
            <person name="Thoren M.H."/>
            <person name="Johannesson H."/>
        </authorList>
    </citation>
    <scope>NUCLEOTIDE SEQUENCE</scope>
    <source>
        <strain evidence="2">SMH4607-1</strain>
    </source>
</reference>
<gene>
    <name evidence="2" type="ORF">B0H67DRAFT_455301</name>
</gene>
<feature type="non-terminal residue" evidence="2">
    <location>
        <position position="1"/>
    </location>
</feature>
<evidence type="ECO:0000259" key="1">
    <source>
        <dbReference type="Pfam" id="PF06985"/>
    </source>
</evidence>
<evidence type="ECO:0000313" key="3">
    <source>
        <dbReference type="Proteomes" id="UP001172102"/>
    </source>
</evidence>
<dbReference type="AlphaFoldDB" id="A0AA39ZVL3"/>
<dbReference type="Pfam" id="PF06985">
    <property type="entry name" value="HET"/>
    <property type="match status" value="1"/>
</dbReference>
<comment type="caution">
    <text evidence="2">The sequence shown here is derived from an EMBL/GenBank/DDBJ whole genome shotgun (WGS) entry which is preliminary data.</text>
</comment>
<name>A0AA39ZVL3_9PEZI</name>
<feature type="domain" description="Heterokaryon incompatibility" evidence="1">
    <location>
        <begin position="1"/>
        <end position="135"/>
    </location>
</feature>
<sequence>LSHCWGGAQVYTLNPETKHEMIKAVPMEKLAKNFQDAIHVTRELGYSYIWIDSLCIIQNQQRKPEWEAESAKDWTEQSRIMGDVYRNSDLTIAATSAANPHVGFINLKGHPNDTNTSQNGVEDSPLCQRAWVFQERLLSPRMLHFTNSMLFWECRTMTASEIDPSGHPRDRRVGEPIAPEKNKEDAFLFHRRWYDLVKVYSAGKLTFQKDKLMAISSIVREIQERHPANGYVDGLWEETLLMDLLWRVDVKGDALAMGRLKENELPSWTWASTD</sequence>
<evidence type="ECO:0000313" key="2">
    <source>
        <dbReference type="EMBL" id="KAK0704370.1"/>
    </source>
</evidence>